<dbReference type="SUPFAM" id="SSF88723">
    <property type="entry name" value="PIN domain-like"/>
    <property type="match status" value="1"/>
</dbReference>
<dbReference type="PANTHER" id="PTHR34610">
    <property type="entry name" value="SSL7007 PROTEIN"/>
    <property type="match status" value="1"/>
</dbReference>
<keyword evidence="3" id="KW-1185">Reference proteome</keyword>
<name>A0ABU3B3X9_9GAMM</name>
<dbReference type="RefSeq" id="WP_311656795.1">
    <property type="nucleotide sequence ID" value="NZ_JAVRHY010000001.1"/>
</dbReference>
<dbReference type="InterPro" id="IPR002716">
    <property type="entry name" value="PIN_dom"/>
</dbReference>
<comment type="caution">
    <text evidence="2">The sequence shown here is derived from an EMBL/GenBank/DDBJ whole genome shotgun (WGS) entry which is preliminary data.</text>
</comment>
<dbReference type="PANTHER" id="PTHR34610:SF3">
    <property type="entry name" value="SSL7007 PROTEIN"/>
    <property type="match status" value="1"/>
</dbReference>
<dbReference type="Pfam" id="PF13470">
    <property type="entry name" value="PIN_3"/>
    <property type="match status" value="1"/>
</dbReference>
<evidence type="ECO:0000259" key="1">
    <source>
        <dbReference type="SMART" id="SM00670"/>
    </source>
</evidence>
<gene>
    <name evidence="2" type="ORF">RM531_01655</name>
</gene>
<proteinExistence type="predicted"/>
<organism evidence="2 3">
    <name type="scientific">Spectribacter acetivorans</name>
    <dbReference type="NCBI Taxonomy" id="3075603"/>
    <lineage>
        <taxon>Bacteria</taxon>
        <taxon>Pseudomonadati</taxon>
        <taxon>Pseudomonadota</taxon>
        <taxon>Gammaproteobacteria</taxon>
        <taxon>Salinisphaerales</taxon>
        <taxon>Salinisphaeraceae</taxon>
        <taxon>Spectribacter</taxon>
    </lineage>
</organism>
<feature type="domain" description="PIN" evidence="1">
    <location>
        <begin position="1"/>
        <end position="113"/>
    </location>
</feature>
<dbReference type="SMART" id="SM00670">
    <property type="entry name" value="PINc"/>
    <property type="match status" value="1"/>
</dbReference>
<accession>A0ABU3B3X9</accession>
<dbReference type="InterPro" id="IPR029060">
    <property type="entry name" value="PIN-like_dom_sf"/>
</dbReference>
<dbReference type="InterPro" id="IPR002850">
    <property type="entry name" value="PIN_toxin-like"/>
</dbReference>
<evidence type="ECO:0000313" key="2">
    <source>
        <dbReference type="EMBL" id="MDT0617172.1"/>
    </source>
</evidence>
<reference evidence="2 3" key="1">
    <citation type="submission" date="2023-09" db="EMBL/GenBank/DDBJ databases">
        <authorList>
            <person name="Rey-Velasco X."/>
        </authorList>
    </citation>
    <scope>NUCLEOTIDE SEQUENCE [LARGE SCALE GENOMIC DNA]</scope>
    <source>
        <strain evidence="2 3">P385</strain>
    </source>
</reference>
<protein>
    <submittedName>
        <fullName evidence="2">Toxin-antitoxin system toxin component, PIN family</fullName>
    </submittedName>
</protein>
<dbReference type="NCBIfam" id="TIGR00305">
    <property type="entry name" value="putative toxin-antitoxin system toxin component, PIN family"/>
    <property type="match status" value="1"/>
</dbReference>
<dbReference type="EMBL" id="JAVRHY010000001">
    <property type="protein sequence ID" value="MDT0617172.1"/>
    <property type="molecule type" value="Genomic_DNA"/>
</dbReference>
<dbReference type="Proteomes" id="UP001259982">
    <property type="component" value="Unassembled WGS sequence"/>
</dbReference>
<evidence type="ECO:0000313" key="3">
    <source>
        <dbReference type="Proteomes" id="UP001259982"/>
    </source>
</evidence>
<sequence length="132" mass="14506">MRVVCDTNVIVSGLLFGGPPNRVLRLIASDRLVNYTSTPMFRELDAVLRRPKFGLTTTEVAQMLRVFSTSFEFVAPSEALQVITQDPADNRVLETALAAHADVIVSGDRDLLDLDSFRGIPIRTPADFLGSQ</sequence>